<evidence type="ECO:0008006" key="3">
    <source>
        <dbReference type="Google" id="ProtNLM"/>
    </source>
</evidence>
<feature type="non-terminal residue" evidence="1">
    <location>
        <position position="56"/>
    </location>
</feature>
<evidence type="ECO:0000313" key="2">
    <source>
        <dbReference type="Proteomes" id="UP000235371"/>
    </source>
</evidence>
<proteinExistence type="predicted"/>
<dbReference type="EMBL" id="KZ613912">
    <property type="protein sequence ID" value="PMD51585.1"/>
    <property type="molecule type" value="Genomic_DNA"/>
</dbReference>
<dbReference type="AlphaFoldDB" id="A0A2J6SLE4"/>
<organism evidence="1 2">
    <name type="scientific">Hyaloscypha bicolor E</name>
    <dbReference type="NCBI Taxonomy" id="1095630"/>
    <lineage>
        <taxon>Eukaryota</taxon>
        <taxon>Fungi</taxon>
        <taxon>Dikarya</taxon>
        <taxon>Ascomycota</taxon>
        <taxon>Pezizomycotina</taxon>
        <taxon>Leotiomycetes</taxon>
        <taxon>Helotiales</taxon>
        <taxon>Hyaloscyphaceae</taxon>
        <taxon>Hyaloscypha</taxon>
        <taxon>Hyaloscypha bicolor</taxon>
    </lineage>
</organism>
<dbReference type="Proteomes" id="UP000235371">
    <property type="component" value="Unassembled WGS sequence"/>
</dbReference>
<sequence>SSESSTFPDLKSKAMRLIEVLPGTDPDMISCKLHLRKLQDSSPPYTALSYMWGDSR</sequence>
<feature type="non-terminal residue" evidence="1">
    <location>
        <position position="1"/>
    </location>
</feature>
<accession>A0A2J6SLE4</accession>
<evidence type="ECO:0000313" key="1">
    <source>
        <dbReference type="EMBL" id="PMD51585.1"/>
    </source>
</evidence>
<dbReference type="GeneID" id="36580966"/>
<keyword evidence="2" id="KW-1185">Reference proteome</keyword>
<gene>
    <name evidence="1" type="ORF">K444DRAFT_471711</name>
</gene>
<dbReference type="InParanoid" id="A0A2J6SLE4"/>
<reference evidence="1 2" key="1">
    <citation type="submission" date="2016-04" db="EMBL/GenBank/DDBJ databases">
        <title>A degradative enzymes factory behind the ericoid mycorrhizal symbiosis.</title>
        <authorList>
            <consortium name="DOE Joint Genome Institute"/>
            <person name="Martino E."/>
            <person name="Morin E."/>
            <person name="Grelet G."/>
            <person name="Kuo A."/>
            <person name="Kohler A."/>
            <person name="Daghino S."/>
            <person name="Barry K."/>
            <person name="Choi C."/>
            <person name="Cichocki N."/>
            <person name="Clum A."/>
            <person name="Copeland A."/>
            <person name="Hainaut M."/>
            <person name="Haridas S."/>
            <person name="Labutti K."/>
            <person name="Lindquist E."/>
            <person name="Lipzen A."/>
            <person name="Khouja H.-R."/>
            <person name="Murat C."/>
            <person name="Ohm R."/>
            <person name="Olson A."/>
            <person name="Spatafora J."/>
            <person name="Veneault-Fourrey C."/>
            <person name="Henrissat B."/>
            <person name="Grigoriev I."/>
            <person name="Martin F."/>
            <person name="Perotto S."/>
        </authorList>
    </citation>
    <scope>NUCLEOTIDE SEQUENCE [LARGE SCALE GENOMIC DNA]</scope>
    <source>
        <strain evidence="1 2">E</strain>
    </source>
</reference>
<dbReference type="RefSeq" id="XP_024728489.1">
    <property type="nucleotide sequence ID" value="XM_024872886.1"/>
</dbReference>
<protein>
    <recommendedName>
        <fullName evidence="3">Heterokaryon incompatibility domain-containing protein</fullName>
    </recommendedName>
</protein>
<name>A0A2J6SLE4_9HELO</name>